<dbReference type="Proteomes" id="UP001151760">
    <property type="component" value="Unassembled WGS sequence"/>
</dbReference>
<proteinExistence type="predicted"/>
<comment type="caution">
    <text evidence="2">The sequence shown here is derived from an EMBL/GenBank/DDBJ whole genome shotgun (WGS) entry which is preliminary data.</text>
</comment>
<dbReference type="PANTHER" id="PTHR11439:SF495">
    <property type="entry name" value="REVERSE TRANSCRIPTASE, RNA-DEPENDENT DNA POLYMERASE-RELATED"/>
    <property type="match status" value="1"/>
</dbReference>
<keyword evidence="3" id="KW-1185">Reference proteome</keyword>
<dbReference type="SUPFAM" id="SSF56672">
    <property type="entry name" value="DNA/RNA polymerases"/>
    <property type="match status" value="1"/>
</dbReference>
<accession>A0ABQ5G8J3</accession>
<dbReference type="EMBL" id="BQNB010018179">
    <property type="protein sequence ID" value="GJT71583.1"/>
    <property type="molecule type" value="Genomic_DNA"/>
</dbReference>
<dbReference type="CDD" id="cd09272">
    <property type="entry name" value="RNase_HI_RT_Ty1"/>
    <property type="match status" value="1"/>
</dbReference>
<name>A0ABQ5G8J3_9ASTR</name>
<reference evidence="2" key="2">
    <citation type="submission" date="2022-01" db="EMBL/GenBank/DDBJ databases">
        <authorList>
            <person name="Yamashiro T."/>
            <person name="Shiraishi A."/>
            <person name="Satake H."/>
            <person name="Nakayama K."/>
        </authorList>
    </citation>
    <scope>NUCLEOTIDE SEQUENCE</scope>
</reference>
<dbReference type="InterPro" id="IPR043502">
    <property type="entry name" value="DNA/RNA_pol_sf"/>
</dbReference>
<sequence>PKAWYATSSAFLEKSGYKRGTIDKTFFIKKDKKDIMLVQVYVDDIIFGSIKKSWCDEFEALMKSRFQMSSMGKLTFFLGLQVKQKEDGIFISQDKSMISSLIYLTASRPDIMFAVCACSRFQVTSKTSHLNAVKRIFRYLKGKPKLGLWYPRVSLFDLEAYSDCDYVVANLDRTSTTGGCQFLGKRLISWQCKKQTIVATSTTEAEYVVAANCYGQVLWIQNQMLYYGFNFMNTKIYIDNESTICIVKNPVFHSKTKHIEIRHHFIRDAYDKKLIQVLKIHTDDNVADLLTKAFDVNTGSPKLSTARPKLNTGRTKLSTARPKLSTDSTKIESMKLEAMVEERRIFKCWFHYHTTNGHQFTMSNRHQELASPEQTASGKDFSNPLMADSLPKTIWFSTHHASQ</sequence>
<feature type="domain" description="Reverse transcriptase Ty1/copia-type" evidence="1">
    <location>
        <begin position="1"/>
        <end position="95"/>
    </location>
</feature>
<reference evidence="2" key="1">
    <citation type="journal article" date="2022" name="Int. J. Mol. Sci.">
        <title>Draft Genome of Tanacetum Coccineum: Genomic Comparison of Closely Related Tanacetum-Family Plants.</title>
        <authorList>
            <person name="Yamashiro T."/>
            <person name="Shiraishi A."/>
            <person name="Nakayama K."/>
            <person name="Satake H."/>
        </authorList>
    </citation>
    <scope>NUCLEOTIDE SEQUENCE</scope>
</reference>
<dbReference type="Pfam" id="PF07727">
    <property type="entry name" value="RVT_2"/>
    <property type="match status" value="1"/>
</dbReference>
<dbReference type="InterPro" id="IPR013103">
    <property type="entry name" value="RVT_2"/>
</dbReference>
<dbReference type="PANTHER" id="PTHR11439">
    <property type="entry name" value="GAG-POL-RELATED RETROTRANSPOSON"/>
    <property type="match status" value="1"/>
</dbReference>
<gene>
    <name evidence="2" type="ORF">Tco_1030869</name>
</gene>
<evidence type="ECO:0000313" key="3">
    <source>
        <dbReference type="Proteomes" id="UP001151760"/>
    </source>
</evidence>
<feature type="non-terminal residue" evidence="2">
    <location>
        <position position="1"/>
    </location>
</feature>
<protein>
    <submittedName>
        <fullName evidence="2">Ribonuclease H-like domain-containing protein</fullName>
    </submittedName>
</protein>
<evidence type="ECO:0000313" key="2">
    <source>
        <dbReference type="EMBL" id="GJT71583.1"/>
    </source>
</evidence>
<evidence type="ECO:0000259" key="1">
    <source>
        <dbReference type="Pfam" id="PF07727"/>
    </source>
</evidence>
<organism evidence="2 3">
    <name type="scientific">Tanacetum coccineum</name>
    <dbReference type="NCBI Taxonomy" id="301880"/>
    <lineage>
        <taxon>Eukaryota</taxon>
        <taxon>Viridiplantae</taxon>
        <taxon>Streptophyta</taxon>
        <taxon>Embryophyta</taxon>
        <taxon>Tracheophyta</taxon>
        <taxon>Spermatophyta</taxon>
        <taxon>Magnoliopsida</taxon>
        <taxon>eudicotyledons</taxon>
        <taxon>Gunneridae</taxon>
        <taxon>Pentapetalae</taxon>
        <taxon>asterids</taxon>
        <taxon>campanulids</taxon>
        <taxon>Asterales</taxon>
        <taxon>Asteraceae</taxon>
        <taxon>Asteroideae</taxon>
        <taxon>Anthemideae</taxon>
        <taxon>Anthemidinae</taxon>
        <taxon>Tanacetum</taxon>
    </lineage>
</organism>